<sequence length="61" mass="6935">MAGLLKGLIVEELAETEFIMLDTSSSDEDIEELLNFAIEKEERPKVENFVNIVINEYSDAE</sequence>
<comment type="caution">
    <text evidence="1">The sequence shown here is derived from an EMBL/GenBank/DDBJ whole genome shotgun (WGS) entry which is preliminary data.</text>
</comment>
<accession>A0A8K0G827</accession>
<name>A0A8K0G827_IGNLU</name>
<dbReference type="EMBL" id="VTPC01068980">
    <property type="protein sequence ID" value="KAF2889261.1"/>
    <property type="molecule type" value="Genomic_DNA"/>
</dbReference>
<organism evidence="1 2">
    <name type="scientific">Ignelater luminosus</name>
    <name type="common">Cucubano</name>
    <name type="synonym">Pyrophorus luminosus</name>
    <dbReference type="NCBI Taxonomy" id="2038154"/>
    <lineage>
        <taxon>Eukaryota</taxon>
        <taxon>Metazoa</taxon>
        <taxon>Ecdysozoa</taxon>
        <taxon>Arthropoda</taxon>
        <taxon>Hexapoda</taxon>
        <taxon>Insecta</taxon>
        <taxon>Pterygota</taxon>
        <taxon>Neoptera</taxon>
        <taxon>Endopterygota</taxon>
        <taxon>Coleoptera</taxon>
        <taxon>Polyphaga</taxon>
        <taxon>Elateriformia</taxon>
        <taxon>Elateroidea</taxon>
        <taxon>Elateridae</taxon>
        <taxon>Agrypninae</taxon>
        <taxon>Pyrophorini</taxon>
        <taxon>Ignelater</taxon>
    </lineage>
</organism>
<evidence type="ECO:0000313" key="1">
    <source>
        <dbReference type="EMBL" id="KAF2889261.1"/>
    </source>
</evidence>
<reference evidence="1" key="1">
    <citation type="submission" date="2019-08" db="EMBL/GenBank/DDBJ databases">
        <title>The genome of the North American firefly Photinus pyralis.</title>
        <authorList>
            <consortium name="Photinus pyralis genome working group"/>
            <person name="Fallon T.R."/>
            <person name="Sander Lower S.E."/>
            <person name="Weng J.-K."/>
        </authorList>
    </citation>
    <scope>NUCLEOTIDE SEQUENCE</scope>
    <source>
        <strain evidence="1">TRF0915ILg1</strain>
        <tissue evidence="1">Whole body</tissue>
    </source>
</reference>
<gene>
    <name evidence="1" type="ORF">ILUMI_16912</name>
</gene>
<protein>
    <submittedName>
        <fullName evidence="1">Uncharacterized protein</fullName>
    </submittedName>
</protein>
<dbReference type="AlphaFoldDB" id="A0A8K0G827"/>
<proteinExistence type="predicted"/>
<dbReference type="Proteomes" id="UP000801492">
    <property type="component" value="Unassembled WGS sequence"/>
</dbReference>
<evidence type="ECO:0000313" key="2">
    <source>
        <dbReference type="Proteomes" id="UP000801492"/>
    </source>
</evidence>
<keyword evidence="2" id="KW-1185">Reference proteome</keyword>
<feature type="non-terminal residue" evidence="1">
    <location>
        <position position="61"/>
    </location>
</feature>